<organism evidence="1 2">
    <name type="scientific">Armillaria ostoyae</name>
    <name type="common">Armillaria root rot fungus</name>
    <dbReference type="NCBI Taxonomy" id="47428"/>
    <lineage>
        <taxon>Eukaryota</taxon>
        <taxon>Fungi</taxon>
        <taxon>Dikarya</taxon>
        <taxon>Basidiomycota</taxon>
        <taxon>Agaricomycotina</taxon>
        <taxon>Agaricomycetes</taxon>
        <taxon>Agaricomycetidae</taxon>
        <taxon>Agaricales</taxon>
        <taxon>Marasmiineae</taxon>
        <taxon>Physalacriaceae</taxon>
        <taxon>Armillaria</taxon>
    </lineage>
</organism>
<sequence>MPFPIIQDIGSSRALPEHIVSSSSLGKLVSLALASPLVVFTDVDGESAVHGSSYSLSFCQSFPVMDSCMSYGDERRDVSHLGCWMSHLLLRRLRSEGLVSTPIASQDVFVKPGTIVIRYDCKFVVSGYNSGDGERHSGRFNGGPHICTGLRLDRD</sequence>
<accession>A0A284S2V6</accession>
<evidence type="ECO:0000313" key="2">
    <source>
        <dbReference type="Proteomes" id="UP000219338"/>
    </source>
</evidence>
<keyword evidence="2" id="KW-1185">Reference proteome</keyword>
<dbReference type="EMBL" id="FUEG01000028">
    <property type="protein sequence ID" value="SJL15342.1"/>
    <property type="molecule type" value="Genomic_DNA"/>
</dbReference>
<protein>
    <submittedName>
        <fullName evidence="1">Uncharacterized protein</fullName>
    </submittedName>
</protein>
<dbReference type="AlphaFoldDB" id="A0A284S2V6"/>
<name>A0A284S2V6_ARMOS</name>
<evidence type="ECO:0000313" key="1">
    <source>
        <dbReference type="EMBL" id="SJL15342.1"/>
    </source>
</evidence>
<gene>
    <name evidence="1" type="ORF">ARMOST_18835</name>
</gene>
<proteinExistence type="predicted"/>
<reference evidence="2" key="1">
    <citation type="journal article" date="2017" name="Nat. Ecol. Evol.">
        <title>Genome expansion and lineage-specific genetic innovations in the forest pathogenic fungi Armillaria.</title>
        <authorList>
            <person name="Sipos G."/>
            <person name="Prasanna A.N."/>
            <person name="Walter M.C."/>
            <person name="O'Connor E."/>
            <person name="Balint B."/>
            <person name="Krizsan K."/>
            <person name="Kiss B."/>
            <person name="Hess J."/>
            <person name="Varga T."/>
            <person name="Slot J."/>
            <person name="Riley R."/>
            <person name="Boka B."/>
            <person name="Rigling D."/>
            <person name="Barry K."/>
            <person name="Lee J."/>
            <person name="Mihaltcheva S."/>
            <person name="LaButti K."/>
            <person name="Lipzen A."/>
            <person name="Waldron R."/>
            <person name="Moloney N.M."/>
            <person name="Sperisen C."/>
            <person name="Kredics L."/>
            <person name="Vagvoelgyi C."/>
            <person name="Patrignani A."/>
            <person name="Fitzpatrick D."/>
            <person name="Nagy I."/>
            <person name="Doyle S."/>
            <person name="Anderson J.B."/>
            <person name="Grigoriev I.V."/>
            <person name="Gueldener U."/>
            <person name="Muensterkoetter M."/>
            <person name="Nagy L.G."/>
        </authorList>
    </citation>
    <scope>NUCLEOTIDE SEQUENCE [LARGE SCALE GENOMIC DNA]</scope>
    <source>
        <strain evidence="2">C18/9</strain>
    </source>
</reference>
<dbReference type="Proteomes" id="UP000219338">
    <property type="component" value="Unassembled WGS sequence"/>
</dbReference>